<feature type="domain" description="PucR C-terminal helix-turn-helix" evidence="1">
    <location>
        <begin position="236"/>
        <end position="288"/>
    </location>
</feature>
<dbReference type="EMBL" id="JAKZFC010000007">
    <property type="protein sequence ID" value="MCH7323397.1"/>
    <property type="molecule type" value="Genomic_DNA"/>
</dbReference>
<reference evidence="2 3" key="1">
    <citation type="submission" date="2022-03" db="EMBL/GenBank/DDBJ databases">
        <authorList>
            <person name="Jo J.-H."/>
            <person name="Im W.-T."/>
        </authorList>
    </citation>
    <scope>NUCLEOTIDE SEQUENCE [LARGE SCALE GENOMIC DNA]</scope>
    <source>
        <strain evidence="2 3">MA9</strain>
    </source>
</reference>
<dbReference type="InterPro" id="IPR025736">
    <property type="entry name" value="PucR_C-HTH_dom"/>
</dbReference>
<evidence type="ECO:0000259" key="1">
    <source>
        <dbReference type="Pfam" id="PF13556"/>
    </source>
</evidence>
<dbReference type="InterPro" id="IPR009057">
    <property type="entry name" value="Homeodomain-like_sf"/>
</dbReference>
<dbReference type="Gene3D" id="1.10.10.2840">
    <property type="entry name" value="PucR C-terminal helix-turn-helix domain"/>
    <property type="match status" value="1"/>
</dbReference>
<dbReference type="Pfam" id="PF13556">
    <property type="entry name" value="HTH_30"/>
    <property type="match status" value="1"/>
</dbReference>
<evidence type="ECO:0000313" key="3">
    <source>
        <dbReference type="Proteomes" id="UP001316087"/>
    </source>
</evidence>
<dbReference type="InterPro" id="IPR051448">
    <property type="entry name" value="CdaR-like_regulators"/>
</dbReference>
<evidence type="ECO:0000313" key="2">
    <source>
        <dbReference type="EMBL" id="MCH7323397.1"/>
    </source>
</evidence>
<sequence length="299" mass="34845">MIEKLANHFQVAFTTEFTLKDTNNYWFQTEDGQIFGLLKSALSDVELGLLQSLFLQIEDTEANSNTAIVQLHWQQFLFGHSNDLPFSEDVESIRFFYFRLKQPIIDPINFEEAIKGAFQQPIVLWINNMYGIIIEEKPQSIFDKEEFIQLSDTLTSDFLVVIYSFIGQLHKADLFLKEKFSLEKQCFQELLPYVEQEKTVLFYEAFPMLLVTSAHSIDQKILSNHLIESLQDGEMLHTLKVFLQYNLNASLAAKRLHIHRNSLQYRFDKLINKTGIDCREFSNAAFLALVIPLLTRRID</sequence>
<organism evidence="2 3">
    <name type="scientific">Solibacillus palustris</name>
    <dbReference type="NCBI Taxonomy" id="2908203"/>
    <lineage>
        <taxon>Bacteria</taxon>
        <taxon>Bacillati</taxon>
        <taxon>Bacillota</taxon>
        <taxon>Bacilli</taxon>
        <taxon>Bacillales</taxon>
        <taxon>Caryophanaceae</taxon>
        <taxon>Solibacillus</taxon>
    </lineage>
</organism>
<proteinExistence type="predicted"/>
<dbReference type="RefSeq" id="WP_241370568.1">
    <property type="nucleotide sequence ID" value="NZ_JAKZFC010000007.1"/>
</dbReference>
<protein>
    <submittedName>
        <fullName evidence="2">Helix-turn-helix domain-containing protein</fullName>
    </submittedName>
</protein>
<dbReference type="InterPro" id="IPR042070">
    <property type="entry name" value="PucR_C-HTH_sf"/>
</dbReference>
<dbReference type="Proteomes" id="UP001316087">
    <property type="component" value="Unassembled WGS sequence"/>
</dbReference>
<keyword evidence="3" id="KW-1185">Reference proteome</keyword>
<comment type="caution">
    <text evidence="2">The sequence shown here is derived from an EMBL/GenBank/DDBJ whole genome shotgun (WGS) entry which is preliminary data.</text>
</comment>
<accession>A0ABS9UGE9</accession>
<dbReference type="PANTHER" id="PTHR33744">
    <property type="entry name" value="CARBOHYDRATE DIACID REGULATOR"/>
    <property type="match status" value="1"/>
</dbReference>
<gene>
    <name evidence="2" type="ORF">LZ480_16095</name>
</gene>
<dbReference type="PANTHER" id="PTHR33744:SF15">
    <property type="entry name" value="CARBOHYDRATE DIACID REGULATOR"/>
    <property type="match status" value="1"/>
</dbReference>
<dbReference type="SUPFAM" id="SSF46689">
    <property type="entry name" value="Homeodomain-like"/>
    <property type="match status" value="1"/>
</dbReference>
<name>A0ABS9UGE9_9BACL</name>